<evidence type="ECO:0000256" key="1">
    <source>
        <dbReference type="PROSITE-ProRule" id="PRU01251"/>
    </source>
</evidence>
<proteinExistence type="predicted"/>
<protein>
    <submittedName>
        <fullName evidence="3">ATP-dependent Clp protease ATP-binding subunit ClpC</fullName>
    </submittedName>
</protein>
<sequence>MFETFSDRARRVIVLAQQEARALRHPHIGTGHLLLGLGRENDGVGAYALRSHGLTADRLRAGVVAVVGSGTTPPTADLSFTPRAVGALTGAPDRARSLGNPHVATEHLLLSVLGDPESTAVRVVTGAGVDLDAVRRTAVSFPTGPAATA</sequence>
<dbReference type="InterPro" id="IPR044217">
    <property type="entry name" value="CLPT1/2"/>
</dbReference>
<dbReference type="InterPro" id="IPR036628">
    <property type="entry name" value="Clp_N_dom_sf"/>
</dbReference>
<dbReference type="RefSeq" id="WP_147142514.1">
    <property type="nucleotide sequence ID" value="NZ_BAABIJ010000004.1"/>
</dbReference>
<comment type="caution">
    <text evidence="3">The sequence shown here is derived from an EMBL/GenBank/DDBJ whole genome shotgun (WGS) entry which is preliminary data.</text>
</comment>
<evidence type="ECO:0000259" key="2">
    <source>
        <dbReference type="PROSITE" id="PS51903"/>
    </source>
</evidence>
<dbReference type="SUPFAM" id="SSF81923">
    <property type="entry name" value="Double Clp-N motif"/>
    <property type="match status" value="2"/>
</dbReference>
<dbReference type="EMBL" id="VLLL01000008">
    <property type="protein sequence ID" value="TWJ08211.1"/>
    <property type="molecule type" value="Genomic_DNA"/>
</dbReference>
<dbReference type="PANTHER" id="PTHR47016">
    <property type="entry name" value="ATP-DEPENDENT CLP PROTEASE ATP-BINDING SUBUNIT CLPT1, CHLOROPLASTIC"/>
    <property type="match status" value="1"/>
</dbReference>
<gene>
    <name evidence="3" type="ORF">LX16_4432</name>
</gene>
<dbReference type="InterPro" id="IPR004176">
    <property type="entry name" value="Clp_R_N"/>
</dbReference>
<keyword evidence="3" id="KW-0067">ATP-binding</keyword>
<evidence type="ECO:0000313" key="3">
    <source>
        <dbReference type="EMBL" id="TWJ08211.1"/>
    </source>
</evidence>
<reference evidence="3 4" key="1">
    <citation type="journal article" date="2013" name="Stand. Genomic Sci.">
        <title>Genomic Encyclopedia of Type Strains, Phase I: The one thousand microbial genomes (KMG-I) project.</title>
        <authorList>
            <person name="Kyrpides N.C."/>
            <person name="Woyke T."/>
            <person name="Eisen J.A."/>
            <person name="Garrity G."/>
            <person name="Lilburn T.G."/>
            <person name="Beck B.J."/>
            <person name="Whitman W.B."/>
            <person name="Hugenholtz P."/>
            <person name="Klenk H.P."/>
        </authorList>
    </citation>
    <scope>NUCLEOTIDE SEQUENCE [LARGE SCALE GENOMIC DNA]</scope>
    <source>
        <strain evidence="3 4">DSM 45044</strain>
    </source>
</reference>
<dbReference type="AlphaFoldDB" id="A0A562URI0"/>
<name>A0A562URI0_9ACTN</name>
<dbReference type="GO" id="GO:0008233">
    <property type="term" value="F:peptidase activity"/>
    <property type="evidence" value="ECO:0007669"/>
    <property type="project" value="UniProtKB-KW"/>
</dbReference>
<dbReference type="PANTHER" id="PTHR47016:SF5">
    <property type="entry name" value="CLP DOMAIN SUPERFAMILY PROTEIN"/>
    <property type="match status" value="1"/>
</dbReference>
<dbReference type="Pfam" id="PF02861">
    <property type="entry name" value="Clp_N"/>
    <property type="match status" value="1"/>
</dbReference>
<dbReference type="PROSITE" id="PS51903">
    <property type="entry name" value="CLP_R"/>
    <property type="match status" value="1"/>
</dbReference>
<dbReference type="Proteomes" id="UP000321617">
    <property type="component" value="Unassembled WGS sequence"/>
</dbReference>
<dbReference type="OrthoDB" id="3628183at2"/>
<keyword evidence="3" id="KW-0547">Nucleotide-binding</keyword>
<dbReference type="GO" id="GO:0005524">
    <property type="term" value="F:ATP binding"/>
    <property type="evidence" value="ECO:0007669"/>
    <property type="project" value="UniProtKB-KW"/>
</dbReference>
<keyword evidence="3" id="KW-0378">Hydrolase</keyword>
<dbReference type="GO" id="GO:0006508">
    <property type="term" value="P:proteolysis"/>
    <property type="evidence" value="ECO:0007669"/>
    <property type="project" value="UniProtKB-KW"/>
</dbReference>
<dbReference type="Gene3D" id="1.10.1780.10">
    <property type="entry name" value="Clp, N-terminal domain"/>
    <property type="match status" value="1"/>
</dbReference>
<keyword evidence="3" id="KW-0645">Protease</keyword>
<keyword evidence="4" id="KW-1185">Reference proteome</keyword>
<feature type="domain" description="Clp R" evidence="2">
    <location>
        <begin position="2"/>
        <end position="144"/>
    </location>
</feature>
<accession>A0A562URI0</accession>
<organism evidence="3 4">
    <name type="scientific">Stackebrandtia albiflava</name>
    <dbReference type="NCBI Taxonomy" id="406432"/>
    <lineage>
        <taxon>Bacteria</taxon>
        <taxon>Bacillati</taxon>
        <taxon>Actinomycetota</taxon>
        <taxon>Actinomycetes</taxon>
        <taxon>Glycomycetales</taxon>
        <taxon>Glycomycetaceae</taxon>
        <taxon>Stackebrandtia</taxon>
    </lineage>
</organism>
<keyword evidence="1" id="KW-0677">Repeat</keyword>
<evidence type="ECO:0000313" key="4">
    <source>
        <dbReference type="Proteomes" id="UP000321617"/>
    </source>
</evidence>